<feature type="transmembrane region" description="Helical" evidence="7">
    <location>
        <begin position="99"/>
        <end position="119"/>
    </location>
</feature>
<keyword evidence="8" id="KW-0449">Lipoprotein</keyword>
<feature type="binding site" evidence="7">
    <location>
        <position position="180"/>
    </location>
    <ligand>
        <name>a 1,2-diacyl-sn-glycero-3-phospho-(1'-sn-glycerol)</name>
        <dbReference type="ChEBI" id="CHEBI:64716"/>
    </ligand>
</feature>
<evidence type="ECO:0000313" key="8">
    <source>
        <dbReference type="EMBL" id="HGU39952.1"/>
    </source>
</evidence>
<dbReference type="AlphaFoldDB" id="A0A7C5VJ35"/>
<comment type="function">
    <text evidence="7">Catalyzes the transfer of the diacylglyceryl group from phosphatidylglycerol to the sulfhydryl group of the N-terminal cysteine of a prolipoprotein, the first step in the formation of mature lipoproteins.</text>
</comment>
<evidence type="ECO:0000256" key="3">
    <source>
        <dbReference type="ARBA" id="ARBA00022679"/>
    </source>
</evidence>
<organism evidence="8">
    <name type="scientific">Fervidobacterium thailandense</name>
    <dbReference type="NCBI Taxonomy" id="1008305"/>
    <lineage>
        <taxon>Bacteria</taxon>
        <taxon>Thermotogati</taxon>
        <taxon>Thermotogota</taxon>
        <taxon>Thermotogae</taxon>
        <taxon>Thermotogales</taxon>
        <taxon>Fervidobacteriaceae</taxon>
        <taxon>Fervidobacterium</taxon>
    </lineage>
</organism>
<feature type="transmembrane region" description="Helical" evidence="7">
    <location>
        <begin position="131"/>
        <end position="151"/>
    </location>
</feature>
<comment type="caution">
    <text evidence="8">The sequence shown here is derived from an EMBL/GenBank/DDBJ whole genome shotgun (WGS) entry which is preliminary data.</text>
</comment>
<dbReference type="EC" id="2.5.1.145" evidence="7"/>
<feature type="transmembrane region" description="Helical" evidence="7">
    <location>
        <begin position="20"/>
        <end position="40"/>
    </location>
</feature>
<dbReference type="HAMAP" id="MF_01147">
    <property type="entry name" value="Lgt"/>
    <property type="match status" value="1"/>
</dbReference>
<dbReference type="PROSITE" id="PS01311">
    <property type="entry name" value="LGT"/>
    <property type="match status" value="1"/>
</dbReference>
<feature type="transmembrane region" description="Helical" evidence="7">
    <location>
        <begin position="246"/>
        <end position="264"/>
    </location>
</feature>
<keyword evidence="3 7" id="KW-0808">Transferase</keyword>
<evidence type="ECO:0000256" key="2">
    <source>
        <dbReference type="ARBA" id="ARBA00022475"/>
    </source>
</evidence>
<evidence type="ECO:0000256" key="5">
    <source>
        <dbReference type="ARBA" id="ARBA00022989"/>
    </source>
</evidence>
<dbReference type="GO" id="GO:0005886">
    <property type="term" value="C:plasma membrane"/>
    <property type="evidence" value="ECO:0007669"/>
    <property type="project" value="UniProtKB-SubCell"/>
</dbReference>
<evidence type="ECO:0000256" key="4">
    <source>
        <dbReference type="ARBA" id="ARBA00022692"/>
    </source>
</evidence>
<gene>
    <name evidence="7" type="primary">lgt</name>
    <name evidence="8" type="ORF">ENT77_01965</name>
</gene>
<dbReference type="UniPathway" id="UPA00664"/>
<keyword evidence="2 7" id="KW-1003">Cell membrane</keyword>
<feature type="transmembrane region" description="Helical" evidence="7">
    <location>
        <begin position="60"/>
        <end position="79"/>
    </location>
</feature>
<comment type="similarity">
    <text evidence="1 7">Belongs to the Lgt family.</text>
</comment>
<proteinExistence type="inferred from homology"/>
<evidence type="ECO:0000256" key="1">
    <source>
        <dbReference type="ARBA" id="ARBA00007150"/>
    </source>
</evidence>
<keyword evidence="4 7" id="KW-0812">Transmembrane</keyword>
<keyword evidence="5 7" id="KW-1133">Transmembrane helix</keyword>
<dbReference type="InterPro" id="IPR001640">
    <property type="entry name" value="Lgt"/>
</dbReference>
<evidence type="ECO:0000256" key="7">
    <source>
        <dbReference type="HAMAP-Rule" id="MF_01147"/>
    </source>
</evidence>
<dbReference type="EMBL" id="DSZY01000010">
    <property type="protein sequence ID" value="HGU39952.1"/>
    <property type="molecule type" value="Genomic_DNA"/>
</dbReference>
<feature type="transmembrane region" description="Helical" evidence="7">
    <location>
        <begin position="276"/>
        <end position="298"/>
    </location>
</feature>
<comment type="pathway">
    <text evidence="7">Protein modification; lipoprotein biosynthesis (diacylglyceryl transfer).</text>
</comment>
<dbReference type="PANTHER" id="PTHR30589">
    <property type="entry name" value="PROLIPOPROTEIN DIACYLGLYCERYL TRANSFERASE"/>
    <property type="match status" value="1"/>
</dbReference>
<accession>A0A7C5VJ35</accession>
<dbReference type="GO" id="GO:0042158">
    <property type="term" value="P:lipoprotein biosynthetic process"/>
    <property type="evidence" value="ECO:0007669"/>
    <property type="project" value="UniProtKB-UniRule"/>
</dbReference>
<name>A0A7C5VJ35_9BACT</name>
<protein>
    <recommendedName>
        <fullName evidence="7">Phosphatidylglycerol--prolipoprotein diacylglyceryl transferase</fullName>
        <ecNumber evidence="7">2.5.1.145</ecNumber>
    </recommendedName>
</protein>
<dbReference type="PANTHER" id="PTHR30589:SF0">
    <property type="entry name" value="PHOSPHATIDYLGLYCEROL--PROLIPOPROTEIN DIACYLGLYCERYL TRANSFERASE"/>
    <property type="match status" value="1"/>
</dbReference>
<comment type="subcellular location">
    <subcellularLocation>
        <location evidence="7">Cell membrane</location>
        <topology evidence="7">Multi-pass membrane protein</topology>
    </subcellularLocation>
</comment>
<dbReference type="GO" id="GO:0008961">
    <property type="term" value="F:phosphatidylglycerol-prolipoprotein diacylglyceryl transferase activity"/>
    <property type="evidence" value="ECO:0007669"/>
    <property type="project" value="UniProtKB-UniRule"/>
</dbReference>
<comment type="catalytic activity">
    <reaction evidence="7">
        <text>L-cysteinyl-[prolipoprotein] + a 1,2-diacyl-sn-glycero-3-phospho-(1'-sn-glycerol) = an S-1,2-diacyl-sn-glyceryl-L-cysteinyl-[prolipoprotein] + sn-glycerol 1-phosphate + H(+)</text>
        <dbReference type="Rhea" id="RHEA:56712"/>
        <dbReference type="Rhea" id="RHEA-COMP:14679"/>
        <dbReference type="Rhea" id="RHEA-COMP:14680"/>
        <dbReference type="ChEBI" id="CHEBI:15378"/>
        <dbReference type="ChEBI" id="CHEBI:29950"/>
        <dbReference type="ChEBI" id="CHEBI:57685"/>
        <dbReference type="ChEBI" id="CHEBI:64716"/>
        <dbReference type="ChEBI" id="CHEBI:140658"/>
        <dbReference type="EC" id="2.5.1.145"/>
    </reaction>
</comment>
<reference evidence="8" key="1">
    <citation type="journal article" date="2020" name="mSystems">
        <title>Genome- and Community-Level Interaction Insights into Carbon Utilization and Element Cycling Functions of Hydrothermarchaeota in Hydrothermal Sediment.</title>
        <authorList>
            <person name="Zhou Z."/>
            <person name="Liu Y."/>
            <person name="Xu W."/>
            <person name="Pan J."/>
            <person name="Luo Z.H."/>
            <person name="Li M."/>
        </authorList>
    </citation>
    <scope>NUCLEOTIDE SEQUENCE [LARGE SCALE GENOMIC DNA]</scope>
    <source>
        <strain evidence="8">SpSt-609</strain>
    </source>
</reference>
<dbReference type="Pfam" id="PF01790">
    <property type="entry name" value="LGT"/>
    <property type="match status" value="1"/>
</dbReference>
<dbReference type="NCBIfam" id="TIGR00544">
    <property type="entry name" value="lgt"/>
    <property type="match status" value="1"/>
</dbReference>
<keyword evidence="8" id="KW-0328">Glycosyltransferase</keyword>
<feature type="transmembrane region" description="Helical" evidence="7">
    <location>
        <begin position="221"/>
        <end position="239"/>
    </location>
</feature>
<keyword evidence="6 7" id="KW-0472">Membrane</keyword>
<evidence type="ECO:0000256" key="6">
    <source>
        <dbReference type="ARBA" id="ARBA00023136"/>
    </source>
</evidence>
<sequence>MKNLSNDEKNGKKVSKKALLVWGIPISIFFLVGLTLFFFLKTVFSGELIVKDYIFQVGRFQLRWYSVCIATGIFTAYFLARRRLKNYHIKPEDLDEGVFWGILSGILGARTYYVIFNWGYYSRNPSEIWKIWHGGLAIHGAIFAVLLMIFIYSKVKGYFNFLHATDLFTSVLPVGQAIGRWGNFFNYEAYGRPTNLPWKMYVPPDRRMPGFDNFEYFHPTFLYESLWNIGVFIFLYFYMEKKKRSYGETTALYLVLYSIGRFWIESLRLDSLMAGGLRAAQVVSIILIIIGTSWYAYLRGKTKV</sequence>